<protein>
    <submittedName>
        <fullName evidence="1">Uncharacterized protein</fullName>
    </submittedName>
</protein>
<sequence>MEGSPYQKFSFSRMKGVVPGSGSGVRLSGDPGSLLAGTQRPVSCLGSGGIQYLSFPYAGHRSSRDLVVSPRTADFLLKMTKLRAFGGALEMMEPGDLMISEEET</sequence>
<name>A0A8S9M7B2_BRACR</name>
<evidence type="ECO:0000313" key="1">
    <source>
        <dbReference type="EMBL" id="KAF2613918.1"/>
    </source>
</evidence>
<comment type="caution">
    <text evidence="1">The sequence shown here is derived from an EMBL/GenBank/DDBJ whole genome shotgun (WGS) entry which is preliminary data.</text>
</comment>
<dbReference type="AlphaFoldDB" id="A0A8S9M7B2"/>
<accession>A0A8S9M7B2</accession>
<organism evidence="1">
    <name type="scientific">Brassica cretica</name>
    <name type="common">Mustard</name>
    <dbReference type="NCBI Taxonomy" id="69181"/>
    <lineage>
        <taxon>Eukaryota</taxon>
        <taxon>Viridiplantae</taxon>
        <taxon>Streptophyta</taxon>
        <taxon>Embryophyta</taxon>
        <taxon>Tracheophyta</taxon>
        <taxon>Spermatophyta</taxon>
        <taxon>Magnoliopsida</taxon>
        <taxon>eudicotyledons</taxon>
        <taxon>Gunneridae</taxon>
        <taxon>Pentapetalae</taxon>
        <taxon>rosids</taxon>
        <taxon>malvids</taxon>
        <taxon>Brassicales</taxon>
        <taxon>Brassicaceae</taxon>
        <taxon>Brassiceae</taxon>
        <taxon>Brassica</taxon>
    </lineage>
</organism>
<reference evidence="1" key="1">
    <citation type="submission" date="2019-12" db="EMBL/GenBank/DDBJ databases">
        <title>Genome sequencing and annotation of Brassica cretica.</title>
        <authorList>
            <person name="Studholme D.J."/>
            <person name="Sarris P.F."/>
        </authorList>
    </citation>
    <scope>NUCLEOTIDE SEQUENCE</scope>
    <source>
        <strain evidence="1">PFS-102/07</strain>
        <tissue evidence="1">Leaf</tissue>
    </source>
</reference>
<gene>
    <name evidence="1" type="ORF">F2Q70_00011776</name>
</gene>
<proteinExistence type="predicted"/>
<dbReference type="EMBL" id="QGKY02000089">
    <property type="protein sequence ID" value="KAF2613918.1"/>
    <property type="molecule type" value="Genomic_DNA"/>
</dbReference>